<dbReference type="EMBL" id="JBCNJP010000008">
    <property type="protein sequence ID" value="KAK9074331.1"/>
    <property type="molecule type" value="Genomic_DNA"/>
</dbReference>
<name>A0AAP0DH13_9ASTR</name>
<dbReference type="SMART" id="SM00579">
    <property type="entry name" value="FBD"/>
    <property type="match status" value="1"/>
</dbReference>
<evidence type="ECO:0000313" key="3">
    <source>
        <dbReference type="Proteomes" id="UP001408789"/>
    </source>
</evidence>
<evidence type="ECO:0000259" key="1">
    <source>
        <dbReference type="SMART" id="SM00579"/>
    </source>
</evidence>
<gene>
    <name evidence="2" type="ORF">SSX86_006929</name>
</gene>
<dbReference type="InterPro" id="IPR032675">
    <property type="entry name" value="LRR_dom_sf"/>
</dbReference>
<dbReference type="SUPFAM" id="SSF52047">
    <property type="entry name" value="RNI-like"/>
    <property type="match status" value="1"/>
</dbReference>
<dbReference type="Pfam" id="PF08387">
    <property type="entry name" value="FBD"/>
    <property type="match status" value="1"/>
</dbReference>
<reference evidence="2 3" key="1">
    <citation type="submission" date="2024-04" db="EMBL/GenBank/DDBJ databases">
        <title>The reference genome of an endangered Asteraceae, Deinandra increscens subsp. villosa, native to the Central Coast of California.</title>
        <authorList>
            <person name="Guilliams M."/>
            <person name="Hasenstab-Lehman K."/>
            <person name="Meyer R."/>
            <person name="Mcevoy S."/>
        </authorList>
    </citation>
    <scope>NUCLEOTIDE SEQUENCE [LARGE SCALE GENOMIC DNA]</scope>
    <source>
        <tissue evidence="2">Leaf</tissue>
    </source>
</reference>
<dbReference type="PANTHER" id="PTHR31900:SF31">
    <property type="entry name" value="F-BOX_LRR-REPEAT PROTEIN 13-LIKE"/>
    <property type="match status" value="1"/>
</dbReference>
<organism evidence="2 3">
    <name type="scientific">Deinandra increscens subsp. villosa</name>
    <dbReference type="NCBI Taxonomy" id="3103831"/>
    <lineage>
        <taxon>Eukaryota</taxon>
        <taxon>Viridiplantae</taxon>
        <taxon>Streptophyta</taxon>
        <taxon>Embryophyta</taxon>
        <taxon>Tracheophyta</taxon>
        <taxon>Spermatophyta</taxon>
        <taxon>Magnoliopsida</taxon>
        <taxon>eudicotyledons</taxon>
        <taxon>Gunneridae</taxon>
        <taxon>Pentapetalae</taxon>
        <taxon>asterids</taxon>
        <taxon>campanulids</taxon>
        <taxon>Asterales</taxon>
        <taxon>Asteraceae</taxon>
        <taxon>Asteroideae</taxon>
        <taxon>Heliantheae alliance</taxon>
        <taxon>Madieae</taxon>
        <taxon>Madiinae</taxon>
        <taxon>Deinandra</taxon>
    </lineage>
</organism>
<accession>A0AAP0DH13</accession>
<keyword evidence="3" id="KW-1185">Reference proteome</keyword>
<evidence type="ECO:0000313" key="2">
    <source>
        <dbReference type="EMBL" id="KAK9074331.1"/>
    </source>
</evidence>
<protein>
    <recommendedName>
        <fullName evidence="1">FBD domain-containing protein</fullName>
    </recommendedName>
</protein>
<dbReference type="InterPro" id="IPR006566">
    <property type="entry name" value="FBD"/>
</dbReference>
<comment type="caution">
    <text evidence="2">The sequence shown here is derived from an EMBL/GenBank/DDBJ whole genome shotgun (WGS) entry which is preliminary data.</text>
</comment>
<sequence length="193" mass="22257">MENVSSLVEASVSFNNLSFDYRWLELLKGLNGVKSFSAEDKSLLYMKTPIFSRSSWPIFPNLKRLELKGFRDSGLIPQFLESCPKLKHLCIEKVEGRLCKRENLLESSWIEPRFVPACMVTNLTTIELSKFIGRICDVQFLEYMLRNAEVLESLKIAWENLCLEEAMFCEWLLAVPRASRHCEIHFLGSGSPK</sequence>
<proteinExistence type="predicted"/>
<dbReference type="Proteomes" id="UP001408789">
    <property type="component" value="Unassembled WGS sequence"/>
</dbReference>
<feature type="domain" description="FBD" evidence="1">
    <location>
        <begin position="117"/>
        <end position="187"/>
    </location>
</feature>
<dbReference type="InterPro" id="IPR050232">
    <property type="entry name" value="FBL13/AtMIF1-like"/>
</dbReference>
<dbReference type="AlphaFoldDB" id="A0AAP0DH13"/>
<dbReference type="PANTHER" id="PTHR31900">
    <property type="entry name" value="F-BOX/RNI SUPERFAMILY PROTEIN-RELATED"/>
    <property type="match status" value="1"/>
</dbReference>
<dbReference type="Gene3D" id="3.80.10.10">
    <property type="entry name" value="Ribonuclease Inhibitor"/>
    <property type="match status" value="1"/>
</dbReference>